<reference evidence="1" key="1">
    <citation type="submission" date="2013-11" db="EMBL/GenBank/DDBJ databases">
        <title>Genome sequence of the fusiform rust pathogen reveals effectors for host alternation and coevolution with pine.</title>
        <authorList>
            <consortium name="DOE Joint Genome Institute"/>
            <person name="Smith K."/>
            <person name="Pendleton A."/>
            <person name="Kubisiak T."/>
            <person name="Anderson C."/>
            <person name="Salamov A."/>
            <person name="Aerts A."/>
            <person name="Riley R."/>
            <person name="Clum A."/>
            <person name="Lindquist E."/>
            <person name="Ence D."/>
            <person name="Campbell M."/>
            <person name="Kronenberg Z."/>
            <person name="Feau N."/>
            <person name="Dhillon B."/>
            <person name="Hamelin R."/>
            <person name="Burleigh J."/>
            <person name="Smith J."/>
            <person name="Yandell M."/>
            <person name="Nelson C."/>
            <person name="Grigoriev I."/>
            <person name="Davis J."/>
        </authorList>
    </citation>
    <scope>NUCLEOTIDE SEQUENCE</scope>
    <source>
        <strain evidence="1">G11</strain>
    </source>
</reference>
<dbReference type="Proteomes" id="UP000886653">
    <property type="component" value="Unassembled WGS sequence"/>
</dbReference>
<evidence type="ECO:0000313" key="1">
    <source>
        <dbReference type="EMBL" id="KAG0147117.1"/>
    </source>
</evidence>
<comment type="caution">
    <text evidence="1">The sequence shown here is derived from an EMBL/GenBank/DDBJ whole genome shotgun (WGS) entry which is preliminary data.</text>
</comment>
<feature type="non-terminal residue" evidence="1">
    <location>
        <position position="1"/>
    </location>
</feature>
<gene>
    <name evidence="1" type="ORF">CROQUDRAFT_43296</name>
</gene>
<accession>A0A9P6NK76</accession>
<keyword evidence="2" id="KW-1185">Reference proteome</keyword>
<dbReference type="EMBL" id="MU167251">
    <property type="protein sequence ID" value="KAG0147117.1"/>
    <property type="molecule type" value="Genomic_DNA"/>
</dbReference>
<dbReference type="AlphaFoldDB" id="A0A9P6NK76"/>
<organism evidence="1 2">
    <name type="scientific">Cronartium quercuum f. sp. fusiforme G11</name>
    <dbReference type="NCBI Taxonomy" id="708437"/>
    <lineage>
        <taxon>Eukaryota</taxon>
        <taxon>Fungi</taxon>
        <taxon>Dikarya</taxon>
        <taxon>Basidiomycota</taxon>
        <taxon>Pucciniomycotina</taxon>
        <taxon>Pucciniomycetes</taxon>
        <taxon>Pucciniales</taxon>
        <taxon>Coleosporiaceae</taxon>
        <taxon>Cronartium</taxon>
    </lineage>
</organism>
<sequence>GTPHRSHVCSSCTCLKPLQNLTDFSVFQVIITDGITIGYWHCQQKLLGQGCLRCSQTVKSKLISDCG</sequence>
<proteinExistence type="predicted"/>
<protein>
    <submittedName>
        <fullName evidence="1">Uncharacterized protein</fullName>
    </submittedName>
</protein>
<evidence type="ECO:0000313" key="2">
    <source>
        <dbReference type="Proteomes" id="UP000886653"/>
    </source>
</evidence>
<name>A0A9P6NK76_9BASI</name>